<gene>
    <name evidence="5" type="ORF">O1D97_04505</name>
</gene>
<dbReference type="Pfam" id="PF08125">
    <property type="entry name" value="Mannitol_dh_C"/>
    <property type="match status" value="1"/>
</dbReference>
<evidence type="ECO:0000313" key="5">
    <source>
        <dbReference type="EMBL" id="MCZ2720925.1"/>
    </source>
</evidence>
<protein>
    <submittedName>
        <fullName evidence="5">Mannitol dehydrogenase family protein</fullName>
    </submittedName>
</protein>
<sequence length="498" mass="55418">MPSDTRFIDAIESHSVEKTHYSRTTLQTKIVHIGFGAFHRAHQAVYTDLANEADSTPWGIFGINLFRKGKLTEAFAKQDNLATLVEKGTHSTTKRVVRSFTGAMNIADQGVQVALAKMCEPQVAIVSLTITEKGYCLTPEGLLNQEHSLILQDLISPQSPISAIGIITEALRLRRRQKKPPFSVMSCDNIPENGHKTKAAILGYATLVDPELAQWIQDQVAFPSTMVDRIVPAMDAHAFLDLEQEMGVADDFGLISEDFKQWVIEDQFCNGRPKWQLAGATMVTNVLPYEEMKLRMLNGSHSFLAYIGSLCGHTYIYECMEDNTLKALTLALMTQEQALSLSADLNVDLIEYAHSLISRFSNKNIKHQTAQIAMDGSQKLPPRAIDPILTLLNTAPFSKEQPPQLLSLLLAGWMHFIQGKHDPDFTLVDPESKALTTLLTPSNSTSLSESLLSFKPVFNKDFLQHPELSKQVINFYNAIEKQGIRAVLNGLSHTLRTQ</sequence>
<dbReference type="InterPro" id="IPR013118">
    <property type="entry name" value="Mannitol_DH_C"/>
</dbReference>
<dbReference type="PANTHER" id="PTHR43362">
    <property type="entry name" value="MANNITOL DEHYDROGENASE DSF1-RELATED"/>
    <property type="match status" value="1"/>
</dbReference>
<evidence type="ECO:0000259" key="4">
    <source>
        <dbReference type="Pfam" id="PF08125"/>
    </source>
</evidence>
<feature type="domain" description="Mannitol dehydrogenase N-terminal" evidence="3">
    <location>
        <begin position="29"/>
        <end position="276"/>
    </location>
</feature>
<dbReference type="InterPro" id="IPR008927">
    <property type="entry name" value="6-PGluconate_DH-like_C_sf"/>
</dbReference>
<dbReference type="PRINTS" id="PR00084">
    <property type="entry name" value="MTLDHDRGNASE"/>
</dbReference>
<keyword evidence="1" id="KW-0560">Oxidoreductase</keyword>
<dbReference type="Proteomes" id="UP001149719">
    <property type="component" value="Unassembled WGS sequence"/>
</dbReference>
<dbReference type="RefSeq" id="WP_269123200.1">
    <property type="nucleotide sequence ID" value="NZ_JAPUBN010000011.1"/>
</dbReference>
<organism evidence="5 6">
    <name type="scientific">Marinomonas phaeophyticola</name>
    <dbReference type="NCBI Taxonomy" id="3004091"/>
    <lineage>
        <taxon>Bacteria</taxon>
        <taxon>Pseudomonadati</taxon>
        <taxon>Pseudomonadota</taxon>
        <taxon>Gammaproteobacteria</taxon>
        <taxon>Oceanospirillales</taxon>
        <taxon>Oceanospirillaceae</taxon>
        <taxon>Marinomonas</taxon>
    </lineage>
</organism>
<accession>A0ABT4JRB4</accession>
<dbReference type="SUPFAM" id="SSF48179">
    <property type="entry name" value="6-phosphogluconate dehydrogenase C-terminal domain-like"/>
    <property type="match status" value="1"/>
</dbReference>
<comment type="caution">
    <text evidence="5">The sequence shown here is derived from an EMBL/GenBank/DDBJ whole genome shotgun (WGS) entry which is preliminary data.</text>
</comment>
<evidence type="ECO:0000256" key="2">
    <source>
        <dbReference type="ARBA" id="ARBA00023027"/>
    </source>
</evidence>
<evidence type="ECO:0000313" key="6">
    <source>
        <dbReference type="Proteomes" id="UP001149719"/>
    </source>
</evidence>
<dbReference type="SUPFAM" id="SSF51735">
    <property type="entry name" value="NAD(P)-binding Rossmann-fold domains"/>
    <property type="match status" value="1"/>
</dbReference>
<dbReference type="InterPro" id="IPR000669">
    <property type="entry name" value="Mannitol_DH"/>
</dbReference>
<dbReference type="InterPro" id="IPR050988">
    <property type="entry name" value="Mannitol_DH/Oxidoreductase"/>
</dbReference>
<dbReference type="Gene3D" id="3.40.50.720">
    <property type="entry name" value="NAD(P)-binding Rossmann-like Domain"/>
    <property type="match status" value="1"/>
</dbReference>
<dbReference type="Gene3D" id="1.10.1040.10">
    <property type="entry name" value="N-(1-d-carboxylethyl)-l-norvaline Dehydrogenase, domain 2"/>
    <property type="match status" value="1"/>
</dbReference>
<evidence type="ECO:0000256" key="1">
    <source>
        <dbReference type="ARBA" id="ARBA00023002"/>
    </source>
</evidence>
<dbReference type="InterPro" id="IPR013131">
    <property type="entry name" value="Mannitol_DH_N"/>
</dbReference>
<keyword evidence="2" id="KW-0520">NAD</keyword>
<dbReference type="InterPro" id="IPR013328">
    <property type="entry name" value="6PGD_dom2"/>
</dbReference>
<dbReference type="InterPro" id="IPR023027">
    <property type="entry name" value="Mannitol_DH_CS"/>
</dbReference>
<keyword evidence="6" id="KW-1185">Reference proteome</keyword>
<proteinExistence type="predicted"/>
<reference evidence="5" key="1">
    <citation type="submission" date="2022-12" db="EMBL/GenBank/DDBJ databases">
        <title>Marinomonas 15G1-11 sp. nov, isolated from marine algae.</title>
        <authorList>
            <person name="Butt M."/>
            <person name="Choi D.G."/>
            <person name="Kim J.M."/>
            <person name="Lee J.K."/>
            <person name="Baek J.H."/>
            <person name="Jeon C.O."/>
        </authorList>
    </citation>
    <scope>NUCLEOTIDE SEQUENCE</scope>
    <source>
        <strain evidence="5">15G1-11</strain>
    </source>
</reference>
<dbReference type="Pfam" id="PF01232">
    <property type="entry name" value="Mannitol_dh"/>
    <property type="match status" value="1"/>
</dbReference>
<dbReference type="EMBL" id="JAPUBN010000011">
    <property type="protein sequence ID" value="MCZ2720925.1"/>
    <property type="molecule type" value="Genomic_DNA"/>
</dbReference>
<dbReference type="InterPro" id="IPR036291">
    <property type="entry name" value="NAD(P)-bd_dom_sf"/>
</dbReference>
<name>A0ABT4JRB4_9GAMM</name>
<dbReference type="PANTHER" id="PTHR43362:SF1">
    <property type="entry name" value="MANNITOL DEHYDROGENASE 2-RELATED"/>
    <property type="match status" value="1"/>
</dbReference>
<feature type="domain" description="Mannitol dehydrogenase C-terminal" evidence="4">
    <location>
        <begin position="285"/>
        <end position="479"/>
    </location>
</feature>
<evidence type="ECO:0000259" key="3">
    <source>
        <dbReference type="Pfam" id="PF01232"/>
    </source>
</evidence>
<dbReference type="PROSITE" id="PS00974">
    <property type="entry name" value="MANNITOL_DHGENASE"/>
    <property type="match status" value="1"/>
</dbReference>